<accession>A0A1N6MY65</accession>
<dbReference type="Proteomes" id="UP000224871">
    <property type="component" value="Unassembled WGS sequence"/>
</dbReference>
<proteinExistence type="predicted"/>
<reference evidence="4" key="1">
    <citation type="submission" date="2016-12" db="EMBL/GenBank/DDBJ databases">
        <authorList>
            <person name="Gaudriault S."/>
        </authorList>
    </citation>
    <scope>NUCLEOTIDE SEQUENCE [LARGE SCALE GENOMIC DNA]</scope>
    <source>
        <strain evidence="4">HGB1681 (deposited as PTA-6826 in the American Type Culture Collection)</strain>
    </source>
</reference>
<evidence type="ECO:0000313" key="3">
    <source>
        <dbReference type="EMBL" id="SIP73727.1"/>
    </source>
</evidence>
<dbReference type="RefSeq" id="WP_086953209.1">
    <property type="nucleotide sequence ID" value="NZ_CAWNQC010000001.1"/>
</dbReference>
<dbReference type="EMBL" id="NIBU01000001">
    <property type="protein sequence ID" value="PHM38829.1"/>
    <property type="molecule type" value="Genomic_DNA"/>
</dbReference>
<feature type="signal peptide" evidence="1">
    <location>
        <begin position="1"/>
        <end position="19"/>
    </location>
</feature>
<dbReference type="AlphaFoldDB" id="A0A1N6MY65"/>
<sequence>MRKFLLTGAMLITAASSFAVQASQDQTPQSNVVTNKVVACDALKEQIAQKIINNGVKQADFKLEVIDNDQAVNDGEKVVGSCNRGKQKIIYTRLSHSNDESQSTQ</sequence>
<dbReference type="OrthoDB" id="6183281at2"/>
<keyword evidence="1" id="KW-0732">Signal</keyword>
<evidence type="ECO:0000313" key="4">
    <source>
        <dbReference type="Proteomes" id="UP000196435"/>
    </source>
</evidence>
<evidence type="ECO:0000256" key="1">
    <source>
        <dbReference type="SAM" id="SignalP"/>
    </source>
</evidence>
<evidence type="ECO:0000313" key="5">
    <source>
        <dbReference type="Proteomes" id="UP000224871"/>
    </source>
</evidence>
<dbReference type="Pfam" id="PF06649">
    <property type="entry name" value="DUF1161"/>
    <property type="match status" value="1"/>
</dbReference>
<evidence type="ECO:0000313" key="2">
    <source>
        <dbReference type="EMBL" id="PHM38829.1"/>
    </source>
</evidence>
<protein>
    <submittedName>
        <fullName evidence="2">Membrane protein</fullName>
    </submittedName>
</protein>
<gene>
    <name evidence="2" type="ORF">Xinn_00115</name>
    <name evidence="3" type="ORF">XIS1_460042</name>
</gene>
<reference evidence="2 5" key="3">
    <citation type="journal article" date="2017" name="Nat. Microbiol.">
        <title>Natural product diversity associated with the nematode symbionts Photorhabdus and Xenorhabdus.</title>
        <authorList>
            <person name="Tobias N.J."/>
            <person name="Wolff H."/>
            <person name="Djahanschiri B."/>
            <person name="Grundmann F."/>
            <person name="Kronenwerth M."/>
            <person name="Shi Y.M."/>
            <person name="Simonyi S."/>
            <person name="Grun P."/>
            <person name="Shapiro-Ilan D."/>
            <person name="Pidot S.J."/>
            <person name="Stinear T.P."/>
            <person name="Ebersberger I."/>
            <person name="Bode H.B."/>
        </authorList>
    </citation>
    <scope>NUCLEOTIDE SEQUENCE [LARGE SCALE GENOMIC DNA]</scope>
    <source>
        <strain evidence="2 5">DSM 16336</strain>
    </source>
</reference>
<name>A0A1N6MY65_9GAMM</name>
<dbReference type="InterPro" id="IPR010595">
    <property type="entry name" value="DUF1161"/>
</dbReference>
<dbReference type="EMBL" id="FTLG01000188">
    <property type="protein sequence ID" value="SIP73727.1"/>
    <property type="molecule type" value="Genomic_DNA"/>
</dbReference>
<keyword evidence="5" id="KW-1185">Reference proteome</keyword>
<dbReference type="Proteomes" id="UP000196435">
    <property type="component" value="Unassembled WGS sequence"/>
</dbReference>
<organism evidence="3 4">
    <name type="scientific">Xenorhabdus innexi</name>
    <dbReference type="NCBI Taxonomy" id="290109"/>
    <lineage>
        <taxon>Bacteria</taxon>
        <taxon>Pseudomonadati</taxon>
        <taxon>Pseudomonadota</taxon>
        <taxon>Gammaproteobacteria</taxon>
        <taxon>Enterobacterales</taxon>
        <taxon>Morganellaceae</taxon>
        <taxon>Xenorhabdus</taxon>
    </lineage>
</organism>
<reference evidence="3" key="2">
    <citation type="submission" date="2016-12" db="EMBL/GenBank/DDBJ databases">
        <authorList>
            <person name="Song W.-J."/>
            <person name="Kurnit D.M."/>
        </authorList>
    </citation>
    <scope>NUCLEOTIDE SEQUENCE [LARGE SCALE GENOMIC DNA]</scope>
    <source>
        <strain evidence="3">HGB1681</strain>
    </source>
</reference>
<feature type="chain" id="PRO_5012771623" evidence="1">
    <location>
        <begin position="20"/>
        <end position="105"/>
    </location>
</feature>